<sequence>MALRKAAIDYATCGALHPINERDRVSIVSLNAAFFDNDSAIRVLEPIVMLRLAHWLQTSKVAGIHGVIRRKLEDDTFSLTDAAFYHGLVALVWETLRSEPLDRWLNFPGLRPSWTQHGAALILPRFRQRRQPFAAYNRNYRSGSLLGFANSSDDVFTWLNNASRPFLIPDEGFGAELLFMLDLQNGNQVLAIVHTHFSDWKRKRRDLRVVPVRPDELYKNSPENSQRLMGILSKLPPLPIGSRKRARASDTPKDRYARLPLLRLLWFAEPWRVREAYDPPVASVNFRHLLELPAPVEFRLGDLERTILESV</sequence>
<gene>
    <name evidence="1" type="ORF">EXIGLDRAFT_731045</name>
</gene>
<evidence type="ECO:0000313" key="2">
    <source>
        <dbReference type="Proteomes" id="UP000077266"/>
    </source>
</evidence>
<keyword evidence="2" id="KW-1185">Reference proteome</keyword>
<dbReference type="InParanoid" id="A0A165L4L1"/>
<name>A0A165L4L1_EXIGL</name>
<evidence type="ECO:0000313" key="1">
    <source>
        <dbReference type="EMBL" id="KZV97340.1"/>
    </source>
</evidence>
<reference evidence="1 2" key="1">
    <citation type="journal article" date="2016" name="Mol. Biol. Evol.">
        <title>Comparative Genomics of Early-Diverging Mushroom-Forming Fungi Provides Insights into the Origins of Lignocellulose Decay Capabilities.</title>
        <authorList>
            <person name="Nagy L.G."/>
            <person name="Riley R."/>
            <person name="Tritt A."/>
            <person name="Adam C."/>
            <person name="Daum C."/>
            <person name="Floudas D."/>
            <person name="Sun H."/>
            <person name="Yadav J.S."/>
            <person name="Pangilinan J."/>
            <person name="Larsson K.H."/>
            <person name="Matsuura K."/>
            <person name="Barry K."/>
            <person name="Labutti K."/>
            <person name="Kuo R."/>
            <person name="Ohm R.A."/>
            <person name="Bhattacharya S.S."/>
            <person name="Shirouzu T."/>
            <person name="Yoshinaga Y."/>
            <person name="Martin F.M."/>
            <person name="Grigoriev I.V."/>
            <person name="Hibbett D.S."/>
        </authorList>
    </citation>
    <scope>NUCLEOTIDE SEQUENCE [LARGE SCALE GENOMIC DNA]</scope>
    <source>
        <strain evidence="1 2">HHB12029</strain>
    </source>
</reference>
<organism evidence="1 2">
    <name type="scientific">Exidia glandulosa HHB12029</name>
    <dbReference type="NCBI Taxonomy" id="1314781"/>
    <lineage>
        <taxon>Eukaryota</taxon>
        <taxon>Fungi</taxon>
        <taxon>Dikarya</taxon>
        <taxon>Basidiomycota</taxon>
        <taxon>Agaricomycotina</taxon>
        <taxon>Agaricomycetes</taxon>
        <taxon>Auriculariales</taxon>
        <taxon>Exidiaceae</taxon>
        <taxon>Exidia</taxon>
    </lineage>
</organism>
<dbReference type="OrthoDB" id="2393824at2759"/>
<proteinExistence type="predicted"/>
<dbReference type="Proteomes" id="UP000077266">
    <property type="component" value="Unassembled WGS sequence"/>
</dbReference>
<dbReference type="AlphaFoldDB" id="A0A165L4L1"/>
<dbReference type="EMBL" id="KV425931">
    <property type="protein sequence ID" value="KZV97340.1"/>
    <property type="molecule type" value="Genomic_DNA"/>
</dbReference>
<protein>
    <submittedName>
        <fullName evidence="1">Uncharacterized protein</fullName>
    </submittedName>
</protein>
<accession>A0A165L4L1</accession>